<proteinExistence type="predicted"/>
<evidence type="ECO:0000313" key="3">
    <source>
        <dbReference type="Proteomes" id="UP000658382"/>
    </source>
</evidence>
<keyword evidence="1" id="KW-0812">Transmembrane</keyword>
<gene>
    <name evidence="2" type="ORF">GCM10007063_00350</name>
</gene>
<feature type="transmembrane region" description="Helical" evidence="1">
    <location>
        <begin position="6"/>
        <end position="29"/>
    </location>
</feature>
<accession>A0A917PJH7</accession>
<comment type="caution">
    <text evidence="2">The sequence shown here is derived from an EMBL/GenBank/DDBJ whole genome shotgun (WGS) entry which is preliminary data.</text>
</comment>
<keyword evidence="1" id="KW-0472">Membrane</keyword>
<feature type="transmembrane region" description="Helical" evidence="1">
    <location>
        <begin position="41"/>
        <end position="65"/>
    </location>
</feature>
<evidence type="ECO:0000256" key="1">
    <source>
        <dbReference type="SAM" id="Phobius"/>
    </source>
</evidence>
<organism evidence="2 3">
    <name type="scientific">Lentibacillus kapialis</name>
    <dbReference type="NCBI Taxonomy" id="340214"/>
    <lineage>
        <taxon>Bacteria</taxon>
        <taxon>Bacillati</taxon>
        <taxon>Bacillota</taxon>
        <taxon>Bacilli</taxon>
        <taxon>Bacillales</taxon>
        <taxon>Bacillaceae</taxon>
        <taxon>Lentibacillus</taxon>
    </lineage>
</organism>
<dbReference type="Proteomes" id="UP000658382">
    <property type="component" value="Unassembled WGS sequence"/>
</dbReference>
<dbReference type="AlphaFoldDB" id="A0A917PJH7"/>
<sequence length="128" mass="14626">MTLEGSIPAIIMFILVIIIALVISYLYGWKMIEITGLFGSQTFIASVINLFLWTLSIFGWFLYTAEIGKELFFGGLVLGTVLLMIGEAALIITLFLRRHKFMDTYHEQTNRNVRERNNEEKDNAGNDE</sequence>
<reference evidence="2" key="2">
    <citation type="submission" date="2020-09" db="EMBL/GenBank/DDBJ databases">
        <authorList>
            <person name="Sun Q."/>
            <person name="Ohkuma M."/>
        </authorList>
    </citation>
    <scope>NUCLEOTIDE SEQUENCE</scope>
    <source>
        <strain evidence="2">JCM 12580</strain>
    </source>
</reference>
<dbReference type="RefSeq" id="WP_188631030.1">
    <property type="nucleotide sequence ID" value="NZ_BMNQ01000001.1"/>
</dbReference>
<keyword evidence="1" id="KW-1133">Transmembrane helix</keyword>
<dbReference type="EMBL" id="BMNQ01000001">
    <property type="protein sequence ID" value="GGJ81867.1"/>
    <property type="molecule type" value="Genomic_DNA"/>
</dbReference>
<name>A0A917PJH7_9BACI</name>
<feature type="transmembrane region" description="Helical" evidence="1">
    <location>
        <begin position="71"/>
        <end position="96"/>
    </location>
</feature>
<keyword evidence="3" id="KW-1185">Reference proteome</keyword>
<protein>
    <submittedName>
        <fullName evidence="2">Uncharacterized protein</fullName>
    </submittedName>
</protein>
<reference evidence="2" key="1">
    <citation type="journal article" date="2014" name="Int. J. Syst. Evol. Microbiol.">
        <title>Complete genome sequence of Corynebacterium casei LMG S-19264T (=DSM 44701T), isolated from a smear-ripened cheese.</title>
        <authorList>
            <consortium name="US DOE Joint Genome Institute (JGI-PGF)"/>
            <person name="Walter F."/>
            <person name="Albersmeier A."/>
            <person name="Kalinowski J."/>
            <person name="Ruckert C."/>
        </authorList>
    </citation>
    <scope>NUCLEOTIDE SEQUENCE</scope>
    <source>
        <strain evidence="2">JCM 12580</strain>
    </source>
</reference>
<evidence type="ECO:0000313" key="2">
    <source>
        <dbReference type="EMBL" id="GGJ81867.1"/>
    </source>
</evidence>